<feature type="region of interest" description="Disordered" evidence="3">
    <location>
        <begin position="1"/>
        <end position="35"/>
    </location>
</feature>
<organism evidence="6 7">
    <name type="scientific">Apiospora phragmitis</name>
    <dbReference type="NCBI Taxonomy" id="2905665"/>
    <lineage>
        <taxon>Eukaryota</taxon>
        <taxon>Fungi</taxon>
        <taxon>Dikarya</taxon>
        <taxon>Ascomycota</taxon>
        <taxon>Pezizomycotina</taxon>
        <taxon>Sordariomycetes</taxon>
        <taxon>Xylariomycetidae</taxon>
        <taxon>Amphisphaeriales</taxon>
        <taxon>Apiosporaceae</taxon>
        <taxon>Apiospora</taxon>
    </lineage>
</organism>
<feature type="transmembrane region" description="Helical" evidence="4">
    <location>
        <begin position="201"/>
        <end position="220"/>
    </location>
</feature>
<dbReference type="SUPFAM" id="SSF103473">
    <property type="entry name" value="MFS general substrate transporter"/>
    <property type="match status" value="1"/>
</dbReference>
<feature type="transmembrane region" description="Helical" evidence="4">
    <location>
        <begin position="410"/>
        <end position="430"/>
    </location>
</feature>
<dbReference type="InterPro" id="IPR050327">
    <property type="entry name" value="Proton-linked_MCT"/>
</dbReference>
<feature type="transmembrane region" description="Helical" evidence="4">
    <location>
        <begin position="310"/>
        <end position="331"/>
    </location>
</feature>
<dbReference type="EMBL" id="JAQQWL010000002">
    <property type="protein sequence ID" value="KAK8086009.1"/>
    <property type="molecule type" value="Genomic_DNA"/>
</dbReference>
<feature type="transmembrane region" description="Helical" evidence="4">
    <location>
        <begin position="241"/>
        <end position="260"/>
    </location>
</feature>
<evidence type="ECO:0000256" key="2">
    <source>
        <dbReference type="ARBA" id="ARBA00006727"/>
    </source>
</evidence>
<evidence type="ECO:0000313" key="6">
    <source>
        <dbReference type="EMBL" id="KAK8086009.1"/>
    </source>
</evidence>
<keyword evidence="4" id="KW-1133">Transmembrane helix</keyword>
<dbReference type="PANTHER" id="PTHR11360:SF177">
    <property type="entry name" value="RIBOFLAVIN TRANSPORTER MCH5"/>
    <property type="match status" value="1"/>
</dbReference>
<accession>A0ABR1WR45</accession>
<feature type="transmembrane region" description="Helical" evidence="4">
    <location>
        <begin position="136"/>
        <end position="157"/>
    </location>
</feature>
<gene>
    <name evidence="6" type="ORF">PG994_000983</name>
</gene>
<feature type="transmembrane region" description="Helical" evidence="4">
    <location>
        <begin position="169"/>
        <end position="189"/>
    </location>
</feature>
<dbReference type="InterPro" id="IPR020846">
    <property type="entry name" value="MFS_dom"/>
</dbReference>
<name>A0ABR1WR45_9PEZI</name>
<evidence type="ECO:0000256" key="3">
    <source>
        <dbReference type="SAM" id="MobiDB-lite"/>
    </source>
</evidence>
<dbReference type="Proteomes" id="UP001480595">
    <property type="component" value="Unassembled WGS sequence"/>
</dbReference>
<proteinExistence type="inferred from homology"/>
<comment type="caution">
    <text evidence="6">The sequence shown here is derived from an EMBL/GenBank/DDBJ whole genome shotgun (WGS) entry which is preliminary data.</text>
</comment>
<feature type="domain" description="Major facilitator superfamily (MFS) profile" evidence="5">
    <location>
        <begin position="41"/>
        <end position="436"/>
    </location>
</feature>
<feature type="compositionally biased region" description="Basic and acidic residues" evidence="3">
    <location>
        <begin position="8"/>
        <end position="17"/>
    </location>
</feature>
<comment type="similarity">
    <text evidence="2">Belongs to the major facilitator superfamily. Monocarboxylate porter (TC 2.A.1.13) family.</text>
</comment>
<evidence type="ECO:0000256" key="1">
    <source>
        <dbReference type="ARBA" id="ARBA00004141"/>
    </source>
</evidence>
<dbReference type="PANTHER" id="PTHR11360">
    <property type="entry name" value="MONOCARBOXYLATE TRANSPORTER"/>
    <property type="match status" value="1"/>
</dbReference>
<evidence type="ECO:0000256" key="4">
    <source>
        <dbReference type="SAM" id="Phobius"/>
    </source>
</evidence>
<dbReference type="Pfam" id="PF07690">
    <property type="entry name" value="MFS_1"/>
    <property type="match status" value="1"/>
</dbReference>
<dbReference type="PROSITE" id="PS50850">
    <property type="entry name" value="MFS"/>
    <property type="match status" value="1"/>
</dbReference>
<reference evidence="6 7" key="1">
    <citation type="submission" date="2023-01" db="EMBL/GenBank/DDBJ databases">
        <title>Analysis of 21 Apiospora genomes using comparative genomics revels a genus with tremendous synthesis potential of carbohydrate active enzymes and secondary metabolites.</title>
        <authorList>
            <person name="Sorensen T."/>
        </authorList>
    </citation>
    <scope>NUCLEOTIDE SEQUENCE [LARGE SCALE GENOMIC DNA]</scope>
    <source>
        <strain evidence="6 7">CBS 135458</strain>
    </source>
</reference>
<feature type="transmembrane region" description="Helical" evidence="4">
    <location>
        <begin position="82"/>
        <end position="100"/>
    </location>
</feature>
<comment type="subcellular location">
    <subcellularLocation>
        <location evidence="1">Membrane</location>
        <topology evidence="1">Multi-pass membrane protein</topology>
    </subcellularLocation>
</comment>
<dbReference type="GeneID" id="92085455"/>
<dbReference type="InterPro" id="IPR011701">
    <property type="entry name" value="MFS"/>
</dbReference>
<protein>
    <recommendedName>
        <fullName evidence="5">Major facilitator superfamily (MFS) profile domain-containing protein</fullName>
    </recommendedName>
</protein>
<sequence>MSSADTASVKHEQRLDAEPNSEATPVAPQAPAPPPDGGSRAWLAVAGGWLCQFCSFGFINALGSFTEIYQSDILKSESASNISWILTTQLFLMFFLSQPVGVGVDMFGARPMLILSFVLSVAGLIGLSFATQYWQIFLAQSLCFGLGSAAAFIPGLVVAGQYFKKKRALALGIVASGSSCGGVVFPVMLARLFDSIGFRPTMRWCALLIGVLLAIANLLVRPAMPAKGLAGRRNLISFATFKKPTYLFYVSGAFLVFWGLFGPFDYLPAFALGNKSTEGVALYTVSIINASSIPGRILPNMYADRLGSSLKSITLCAFLAGVSVLVIWLPISYHNSLGGLIVFAIVFGFTSGAFVSLMTPAIIEVAGGHSSDLGVMLGTFFVVVALASLTGLPIQTATVTEKADGGGYDMLGLIVFCGVTMLLGSALLGWTARLAGKRKAAAAS</sequence>
<dbReference type="RefSeq" id="XP_066720533.1">
    <property type="nucleotide sequence ID" value="XM_066852392.1"/>
</dbReference>
<keyword evidence="4" id="KW-0812">Transmembrane</keyword>
<keyword evidence="7" id="KW-1185">Reference proteome</keyword>
<feature type="transmembrane region" description="Helical" evidence="4">
    <location>
        <begin position="41"/>
        <end position="62"/>
    </location>
</feature>
<feature type="transmembrane region" description="Helical" evidence="4">
    <location>
        <begin position="112"/>
        <end position="130"/>
    </location>
</feature>
<feature type="transmembrane region" description="Helical" evidence="4">
    <location>
        <begin position="375"/>
        <end position="398"/>
    </location>
</feature>
<feature type="transmembrane region" description="Helical" evidence="4">
    <location>
        <begin position="337"/>
        <end position="363"/>
    </location>
</feature>
<dbReference type="InterPro" id="IPR036259">
    <property type="entry name" value="MFS_trans_sf"/>
</dbReference>
<evidence type="ECO:0000259" key="5">
    <source>
        <dbReference type="PROSITE" id="PS50850"/>
    </source>
</evidence>
<keyword evidence="4" id="KW-0472">Membrane</keyword>
<evidence type="ECO:0000313" key="7">
    <source>
        <dbReference type="Proteomes" id="UP001480595"/>
    </source>
</evidence>
<dbReference type="Gene3D" id="1.20.1250.20">
    <property type="entry name" value="MFS general substrate transporter like domains"/>
    <property type="match status" value="1"/>
</dbReference>